<accession>A0A2T9Z0V3</accession>
<keyword evidence="4" id="KW-0539">Nucleus</keyword>
<dbReference type="STRING" id="61424.A0A2T9Z0V3"/>
<evidence type="ECO:0000256" key="3">
    <source>
        <dbReference type="ARBA" id="ARBA00023163"/>
    </source>
</evidence>
<dbReference type="PANTHER" id="PTHR31069">
    <property type="entry name" value="OLEATE-ACTIVATED TRANSCRIPTION FACTOR 1-RELATED"/>
    <property type="match status" value="1"/>
</dbReference>
<sequence length="276" mass="31161">MNVSVITSNTNASANLDSGLAELITCISCQKRKVKCDGTKPSCSNCLRRKDDCNYRRSIRYKKIPLKKNPVKKQIKTPVINKIAPISQSKSNPSVESNLYNFEKFQASDSYKNYYCPTTLSCSASAENTKHSKKELSMENTHDLSDYSTIKYTESSSEESELYVFSCDTKNLQNVQNFKKEFDTTKIYTCKASPDFKNTIFYQNKNDRYNTTQIQPSDNVGVCLNSESGPNLCVFPVKKRKLNGRALPPPDINITGECASKKQRCKPLIPISFLIN</sequence>
<dbReference type="PROSITE" id="PS50048">
    <property type="entry name" value="ZN2_CY6_FUNGAL_2"/>
    <property type="match status" value="1"/>
</dbReference>
<dbReference type="Pfam" id="PF00172">
    <property type="entry name" value="Zn_clus"/>
    <property type="match status" value="1"/>
</dbReference>
<evidence type="ECO:0000313" key="7">
    <source>
        <dbReference type="Proteomes" id="UP000245699"/>
    </source>
</evidence>
<keyword evidence="2" id="KW-0238">DNA-binding</keyword>
<dbReference type="SUPFAM" id="SSF57701">
    <property type="entry name" value="Zn2/Cys6 DNA-binding domain"/>
    <property type="match status" value="1"/>
</dbReference>
<dbReference type="Gene3D" id="4.10.240.10">
    <property type="entry name" value="Zn(2)-C6 fungal-type DNA-binding domain"/>
    <property type="match status" value="1"/>
</dbReference>
<proteinExistence type="predicted"/>
<dbReference type="SMART" id="SM00066">
    <property type="entry name" value="GAL4"/>
    <property type="match status" value="1"/>
</dbReference>
<dbReference type="GO" id="GO:0003677">
    <property type="term" value="F:DNA binding"/>
    <property type="evidence" value="ECO:0007669"/>
    <property type="project" value="UniProtKB-KW"/>
</dbReference>
<dbReference type="EMBL" id="MBFT01000087">
    <property type="protein sequence ID" value="PVU98235.1"/>
    <property type="molecule type" value="Genomic_DNA"/>
</dbReference>
<dbReference type="Proteomes" id="UP000245699">
    <property type="component" value="Unassembled WGS sequence"/>
</dbReference>
<dbReference type="InterPro" id="IPR036864">
    <property type="entry name" value="Zn2-C6_fun-type_DNA-bd_sf"/>
</dbReference>
<dbReference type="InterPro" id="IPR001138">
    <property type="entry name" value="Zn2Cys6_DnaBD"/>
</dbReference>
<gene>
    <name evidence="6" type="ORF">BB559_001742</name>
</gene>
<reference evidence="6 7" key="1">
    <citation type="journal article" date="2018" name="MBio">
        <title>Comparative Genomics Reveals the Core Gene Toolbox for the Fungus-Insect Symbiosis.</title>
        <authorList>
            <person name="Wang Y."/>
            <person name="Stata M."/>
            <person name="Wang W."/>
            <person name="Stajich J.E."/>
            <person name="White M.M."/>
            <person name="Moncalvo J.M."/>
        </authorList>
    </citation>
    <scope>NUCLEOTIDE SEQUENCE [LARGE SCALE GENOMIC DNA]</scope>
    <source>
        <strain evidence="6 7">AUS-77-4</strain>
    </source>
</reference>
<dbReference type="InterPro" id="IPR050675">
    <property type="entry name" value="OAF3"/>
</dbReference>
<organism evidence="6 7">
    <name type="scientific">Furculomyces boomerangus</name>
    <dbReference type="NCBI Taxonomy" id="61424"/>
    <lineage>
        <taxon>Eukaryota</taxon>
        <taxon>Fungi</taxon>
        <taxon>Fungi incertae sedis</taxon>
        <taxon>Zoopagomycota</taxon>
        <taxon>Kickxellomycotina</taxon>
        <taxon>Harpellomycetes</taxon>
        <taxon>Harpellales</taxon>
        <taxon>Harpellaceae</taxon>
        <taxon>Furculomyces</taxon>
    </lineage>
</organism>
<dbReference type="GO" id="GO:0008270">
    <property type="term" value="F:zinc ion binding"/>
    <property type="evidence" value="ECO:0007669"/>
    <property type="project" value="InterPro"/>
</dbReference>
<comment type="caution">
    <text evidence="6">The sequence shown here is derived from an EMBL/GenBank/DDBJ whole genome shotgun (WGS) entry which is preliminary data.</text>
</comment>
<evidence type="ECO:0000259" key="5">
    <source>
        <dbReference type="PROSITE" id="PS50048"/>
    </source>
</evidence>
<keyword evidence="1" id="KW-0805">Transcription regulation</keyword>
<name>A0A2T9Z0V3_9FUNG</name>
<evidence type="ECO:0000256" key="4">
    <source>
        <dbReference type="ARBA" id="ARBA00023242"/>
    </source>
</evidence>
<dbReference type="GO" id="GO:0000981">
    <property type="term" value="F:DNA-binding transcription factor activity, RNA polymerase II-specific"/>
    <property type="evidence" value="ECO:0007669"/>
    <property type="project" value="InterPro"/>
</dbReference>
<evidence type="ECO:0000256" key="2">
    <source>
        <dbReference type="ARBA" id="ARBA00023125"/>
    </source>
</evidence>
<feature type="domain" description="Zn(2)-C6 fungal-type" evidence="5">
    <location>
        <begin position="25"/>
        <end position="55"/>
    </location>
</feature>
<evidence type="ECO:0000256" key="1">
    <source>
        <dbReference type="ARBA" id="ARBA00023015"/>
    </source>
</evidence>
<dbReference type="PANTHER" id="PTHR31069:SF32">
    <property type="entry name" value="ARGININE METABOLISM REGULATION PROTEIN II"/>
    <property type="match status" value="1"/>
</dbReference>
<dbReference type="CDD" id="cd00067">
    <property type="entry name" value="GAL4"/>
    <property type="match status" value="1"/>
</dbReference>
<keyword evidence="7" id="KW-1185">Reference proteome</keyword>
<dbReference type="AlphaFoldDB" id="A0A2T9Z0V3"/>
<dbReference type="OrthoDB" id="39175at2759"/>
<protein>
    <recommendedName>
        <fullName evidence="5">Zn(2)-C6 fungal-type domain-containing protein</fullName>
    </recommendedName>
</protein>
<evidence type="ECO:0000313" key="6">
    <source>
        <dbReference type="EMBL" id="PVU98235.1"/>
    </source>
</evidence>
<keyword evidence="3" id="KW-0804">Transcription</keyword>